<proteinExistence type="predicted"/>
<sequence>MGEASDIQNQFISIEELIEWALPFNGNDREKALRDLIRTLHTDCYLYEKISGIKPRILKSTEPVLLKALDIRLKDYLGSLDDVPF</sequence>
<dbReference type="RefSeq" id="WP_115615627.1">
    <property type="nucleotide sequence ID" value="NZ_JBANLW010000011.1"/>
</dbReference>
<reference evidence="1 2" key="1">
    <citation type="submission" date="2018-06" db="EMBL/GenBank/DDBJ databases">
        <authorList>
            <consortium name="Pathogen Informatics"/>
            <person name="Doyle S."/>
        </authorList>
    </citation>
    <scope>NUCLEOTIDE SEQUENCE [LARGE SCALE GENOMIC DNA]</scope>
    <source>
        <strain evidence="1 2">NCTC10926</strain>
    </source>
</reference>
<protein>
    <submittedName>
        <fullName evidence="1">Uncharacterized protein</fullName>
    </submittedName>
</protein>
<accession>A0A380X463</accession>
<organism evidence="1 2">
    <name type="scientific">Avibacterium paragallinarum</name>
    <name type="common">Haemophilus gallinarum</name>
    <dbReference type="NCBI Taxonomy" id="728"/>
    <lineage>
        <taxon>Bacteria</taxon>
        <taxon>Pseudomonadati</taxon>
        <taxon>Pseudomonadota</taxon>
        <taxon>Gammaproteobacteria</taxon>
        <taxon>Pasteurellales</taxon>
        <taxon>Pasteurellaceae</taxon>
        <taxon>Avibacterium</taxon>
    </lineage>
</organism>
<dbReference type="EMBL" id="UFSW01000001">
    <property type="protein sequence ID" value="SUU98012.1"/>
    <property type="molecule type" value="Genomic_DNA"/>
</dbReference>
<evidence type="ECO:0000313" key="1">
    <source>
        <dbReference type="EMBL" id="SUU98012.1"/>
    </source>
</evidence>
<evidence type="ECO:0000313" key="2">
    <source>
        <dbReference type="Proteomes" id="UP000254620"/>
    </source>
</evidence>
<dbReference type="Proteomes" id="UP000254620">
    <property type="component" value="Unassembled WGS sequence"/>
</dbReference>
<dbReference type="AlphaFoldDB" id="A0A380X463"/>
<gene>
    <name evidence="1" type="ORF">NCTC10926_01417</name>
</gene>
<name>A0A380X463_AVIPA</name>